<dbReference type="Gene3D" id="3.40.605.10">
    <property type="entry name" value="Aldehyde Dehydrogenase, Chain A, domain 1"/>
    <property type="match status" value="1"/>
</dbReference>
<reference evidence="4 5" key="1">
    <citation type="submission" date="2012-02" db="EMBL/GenBank/DDBJ databases">
        <title>Improved High-Quality Draft sequence of Microvirga sp. WSM3557.</title>
        <authorList>
            <consortium name="US DOE Joint Genome Institute"/>
            <person name="Lucas S."/>
            <person name="Han J."/>
            <person name="Lapidus A."/>
            <person name="Cheng J.-F."/>
            <person name="Goodwin L."/>
            <person name="Pitluck S."/>
            <person name="Peters L."/>
            <person name="Zhang X."/>
            <person name="Detter J.C."/>
            <person name="Han C."/>
            <person name="Tapia R."/>
            <person name="Land M."/>
            <person name="Hauser L."/>
            <person name="Kyrpides N."/>
            <person name="Ivanova N."/>
            <person name="Pagani I."/>
            <person name="Brau L."/>
            <person name="Yates R."/>
            <person name="O'Hara G."/>
            <person name="Rui T."/>
            <person name="Howieson J."/>
            <person name="Reeve W."/>
            <person name="Woyke T."/>
        </authorList>
    </citation>
    <scope>NUCLEOTIDE SEQUENCE [LARGE SCALE GENOMIC DNA]</scope>
    <source>
        <strain evidence="4 5">WSM3557</strain>
    </source>
</reference>
<dbReference type="SUPFAM" id="SSF53720">
    <property type="entry name" value="ALDH-like"/>
    <property type="match status" value="1"/>
</dbReference>
<dbReference type="GO" id="GO:0016620">
    <property type="term" value="F:oxidoreductase activity, acting on the aldehyde or oxo group of donors, NAD or NADP as acceptor"/>
    <property type="evidence" value="ECO:0007669"/>
    <property type="project" value="InterPro"/>
</dbReference>
<evidence type="ECO:0000313" key="4">
    <source>
        <dbReference type="EMBL" id="EIM26577.1"/>
    </source>
</evidence>
<accession>I4YRI5</accession>
<protein>
    <submittedName>
        <fullName evidence="4">NAD-dependent aldehyde dehydrogenase</fullName>
    </submittedName>
</protein>
<organism evidence="4 5">
    <name type="scientific">Microvirga lotononidis</name>
    <dbReference type="NCBI Taxonomy" id="864069"/>
    <lineage>
        <taxon>Bacteria</taxon>
        <taxon>Pseudomonadati</taxon>
        <taxon>Pseudomonadota</taxon>
        <taxon>Alphaproteobacteria</taxon>
        <taxon>Hyphomicrobiales</taxon>
        <taxon>Methylobacteriaceae</taxon>
        <taxon>Microvirga</taxon>
    </lineage>
</organism>
<proteinExistence type="predicted"/>
<keyword evidence="1" id="KW-0560">Oxidoreductase</keyword>
<evidence type="ECO:0000313" key="5">
    <source>
        <dbReference type="Proteomes" id="UP000003947"/>
    </source>
</evidence>
<feature type="region of interest" description="Disordered" evidence="2">
    <location>
        <begin position="1"/>
        <end position="20"/>
    </location>
</feature>
<evidence type="ECO:0000259" key="3">
    <source>
        <dbReference type="Pfam" id="PF00171"/>
    </source>
</evidence>
<dbReference type="PATRIC" id="fig|864069.3.peg.3393"/>
<evidence type="ECO:0000256" key="2">
    <source>
        <dbReference type="SAM" id="MobiDB-lite"/>
    </source>
</evidence>
<dbReference type="OrthoDB" id="9802947at2"/>
<dbReference type="PANTHER" id="PTHR11699">
    <property type="entry name" value="ALDEHYDE DEHYDROGENASE-RELATED"/>
    <property type="match status" value="1"/>
</dbReference>
<dbReference type="Gene3D" id="3.40.309.10">
    <property type="entry name" value="Aldehyde Dehydrogenase, Chain A, domain 2"/>
    <property type="match status" value="1"/>
</dbReference>
<dbReference type="InterPro" id="IPR016162">
    <property type="entry name" value="Ald_DH_N"/>
</dbReference>
<dbReference type="Pfam" id="PF00171">
    <property type="entry name" value="Aldedh"/>
    <property type="match status" value="1"/>
</dbReference>
<dbReference type="InterPro" id="IPR015590">
    <property type="entry name" value="Aldehyde_DH_dom"/>
</dbReference>
<dbReference type="EMBL" id="JH660645">
    <property type="protein sequence ID" value="EIM26577.1"/>
    <property type="molecule type" value="Genomic_DNA"/>
</dbReference>
<keyword evidence="5" id="KW-1185">Reference proteome</keyword>
<gene>
    <name evidence="4" type="ORF">MicloDRAFT_00031260</name>
</gene>
<name>I4YRI5_9HYPH</name>
<dbReference type="HOGENOM" id="CLU_005391_0_0_5"/>
<dbReference type="InterPro" id="IPR016163">
    <property type="entry name" value="Ald_DH_C"/>
</dbReference>
<dbReference type="STRING" id="864069.MicloDRAFT_00031260"/>
<dbReference type="InterPro" id="IPR016161">
    <property type="entry name" value="Ald_DH/histidinol_DH"/>
</dbReference>
<dbReference type="eggNOG" id="COG1012">
    <property type="taxonomic scope" value="Bacteria"/>
</dbReference>
<dbReference type="AlphaFoldDB" id="I4YRI5"/>
<feature type="domain" description="Aldehyde dehydrogenase" evidence="3">
    <location>
        <begin position="32"/>
        <end position="486"/>
    </location>
</feature>
<evidence type="ECO:0000256" key="1">
    <source>
        <dbReference type="ARBA" id="ARBA00023002"/>
    </source>
</evidence>
<sequence>MTQHFSTPHFSTQSEPRPNWINGTWNDGGTIGETINPSTGKALGRYVDIGPEEARQAIEAARTAFDTTNWSRDRSLRSRALFELADRIEASGAEMALMLSREGGKLLAQTQWELQGSVEWLRYSAASAMLQTGGRALETAPGVYFHSDPEPMGVVGVISPWNSPIVLSIRAIGPALAAGCTVVLKMPHQTALTNALFAEAVAATTLLPPGALNVITESGSIGAEMLVESSEVNAISYTGSTKVGRIIAENGAKTLKRLNLELGGKTPLVVFDDADLSVVVPQIVTALVVMNGQFCCTGSRVLAQRGIADALREALIEAYQNVRLGESEDPNAQLGPLIDKASVRRVDELVVEAAASTKILVRGGPVTEGPLAGGAFYKPTLIEVQPLDCFVIQNELFGPVQTFEVFDDEADAILRANATEFGLAASVFTADAARARRVGKAIQAGTIWMNCWGVISEHFEESGFKQSGVGVLCGPRAIEQFQEIKVYASVDAPLA</sequence>
<dbReference type="Proteomes" id="UP000003947">
    <property type="component" value="Unassembled WGS sequence"/>
</dbReference>
<dbReference type="RefSeq" id="WP_009762628.1">
    <property type="nucleotide sequence ID" value="NZ_CP141050.1"/>
</dbReference>